<protein>
    <submittedName>
        <fullName evidence="2">Uncharacterized protein</fullName>
    </submittedName>
</protein>
<evidence type="ECO:0000313" key="3">
    <source>
        <dbReference type="Proteomes" id="UP001620597"/>
    </source>
</evidence>
<evidence type="ECO:0000313" key="2">
    <source>
        <dbReference type="EMBL" id="MFK4754821.1"/>
    </source>
</evidence>
<sequence>MIRVSTWLLYSLALYWWFIDEPNLLRKFGLVSGGALLALMFIFSVRVYSYPRYVKTNEKSRIIDFISVALSFLYPLLMITGWDYLNEVSLSFSMLGACIFLFDKEGVWFWDHRWGDLKFMPDSGSLNETDYRRIKNLSLGALLLPVPLFFLASLMRGG</sequence>
<name>A0ABW8NPL4_9GAMM</name>
<keyword evidence="1" id="KW-0472">Membrane</keyword>
<organism evidence="2 3">
    <name type="scientific">Oceanobacter antarcticus</name>
    <dbReference type="NCBI Taxonomy" id="3133425"/>
    <lineage>
        <taxon>Bacteria</taxon>
        <taxon>Pseudomonadati</taxon>
        <taxon>Pseudomonadota</taxon>
        <taxon>Gammaproteobacteria</taxon>
        <taxon>Oceanospirillales</taxon>
        <taxon>Oceanospirillaceae</taxon>
        <taxon>Oceanobacter</taxon>
    </lineage>
</organism>
<keyword evidence="1" id="KW-1133">Transmembrane helix</keyword>
<comment type="caution">
    <text evidence="2">The sequence shown here is derived from an EMBL/GenBank/DDBJ whole genome shotgun (WGS) entry which is preliminary data.</text>
</comment>
<dbReference type="Proteomes" id="UP001620597">
    <property type="component" value="Unassembled WGS sequence"/>
</dbReference>
<feature type="transmembrane region" description="Helical" evidence="1">
    <location>
        <begin position="62"/>
        <end position="82"/>
    </location>
</feature>
<feature type="transmembrane region" description="Helical" evidence="1">
    <location>
        <begin position="28"/>
        <end position="50"/>
    </location>
</feature>
<evidence type="ECO:0000256" key="1">
    <source>
        <dbReference type="SAM" id="Phobius"/>
    </source>
</evidence>
<proteinExistence type="predicted"/>
<dbReference type="EMBL" id="JBBKTX010000051">
    <property type="protein sequence ID" value="MFK4754821.1"/>
    <property type="molecule type" value="Genomic_DNA"/>
</dbReference>
<dbReference type="RefSeq" id="WP_416207596.1">
    <property type="nucleotide sequence ID" value="NZ_JBBKTX010000051.1"/>
</dbReference>
<feature type="transmembrane region" description="Helical" evidence="1">
    <location>
        <begin position="88"/>
        <end position="110"/>
    </location>
</feature>
<keyword evidence="1" id="KW-0812">Transmembrane</keyword>
<feature type="transmembrane region" description="Helical" evidence="1">
    <location>
        <begin position="137"/>
        <end position="155"/>
    </location>
</feature>
<gene>
    <name evidence="2" type="ORF">WG929_20695</name>
</gene>
<accession>A0ABW8NPL4</accession>
<reference evidence="2 3" key="1">
    <citation type="submission" date="2024-03" db="EMBL/GenBank/DDBJ databases">
        <title>High-quality draft genome sequence of Oceanobacter sp. wDCs-4.</title>
        <authorList>
            <person name="Dong C."/>
        </authorList>
    </citation>
    <scope>NUCLEOTIDE SEQUENCE [LARGE SCALE GENOMIC DNA]</scope>
    <source>
        <strain evidence="3">wDCs-4</strain>
    </source>
</reference>
<keyword evidence="3" id="KW-1185">Reference proteome</keyword>